<name>A0ABQ5NU97_9ACTN</name>
<dbReference type="InterPro" id="IPR052905">
    <property type="entry name" value="LD-transpeptidase_YkuD-like"/>
</dbReference>
<dbReference type="Pfam" id="PF01471">
    <property type="entry name" value="PG_binding_1"/>
    <property type="match status" value="2"/>
</dbReference>
<comment type="caution">
    <text evidence="3">The sequence shown here is derived from an EMBL/GenBank/DDBJ whole genome shotgun (WGS) entry which is preliminary data.</text>
</comment>
<dbReference type="InterPro" id="IPR036366">
    <property type="entry name" value="PGBDSf"/>
</dbReference>
<feature type="domain" description="Peptidoglycan binding-like" evidence="2">
    <location>
        <begin position="67"/>
        <end position="122"/>
    </location>
</feature>
<dbReference type="InterPro" id="IPR009045">
    <property type="entry name" value="Zn_M74/Hedgehog-like"/>
</dbReference>
<feature type="domain" description="Peptidoglycan binding-like" evidence="2">
    <location>
        <begin position="131"/>
        <end position="186"/>
    </location>
</feature>
<gene>
    <name evidence="3" type="ORF">SYYSPA8_06065</name>
</gene>
<accession>A0ABQ5NU97</accession>
<protein>
    <submittedName>
        <fullName evidence="3">Peptidoglycan-binding protein</fullName>
    </submittedName>
</protein>
<evidence type="ECO:0000259" key="2">
    <source>
        <dbReference type="Pfam" id="PF01471"/>
    </source>
</evidence>
<keyword evidence="4" id="KW-1185">Reference proteome</keyword>
<dbReference type="SUPFAM" id="SSF55166">
    <property type="entry name" value="Hedgehog/DD-peptidase"/>
    <property type="match status" value="1"/>
</dbReference>
<sequence>MFPTLTRHRPGAGRLVAAALTVATLAGGGLAAGSPATAADPASPQAAPAARAEAAAVAWPVLRAGARGTQVTALQHLLVARGQAIAVDGVFGRATTGAVKAFQRAQRLTADGVVGPATWGKLAPTLRQGARGPAVRAAQTLLRARGQSVPVDGVWAAAMTTKVKAFQRAQRLTADGVIGPRTWAALLGAKPAPAGDRAALARAILNTSGITLATVHPGGRHPGSTAKQNIIDTANGRGALTSPWSDVPNRRVPLDTRMLNGLLKLRTQHGYRIAVSELVGGDHGSTSRHYKGLAIDINYINGRHVGDRGAPHRAVMSACRGLGATEVLGPGDRGHSRHVHCAWPR</sequence>
<dbReference type="PANTHER" id="PTHR41533:SF1">
    <property type="entry name" value="L,D-TRANSPEPTIDASE YCBB-RELATED"/>
    <property type="match status" value="1"/>
</dbReference>
<dbReference type="InterPro" id="IPR002477">
    <property type="entry name" value="Peptidoglycan-bd-like"/>
</dbReference>
<dbReference type="Gene3D" id="1.10.101.10">
    <property type="entry name" value="PGBD-like superfamily/PGBD"/>
    <property type="match status" value="2"/>
</dbReference>
<dbReference type="RefSeq" id="WP_323445915.1">
    <property type="nucleotide sequence ID" value="NZ_BSBI01000002.1"/>
</dbReference>
<organism evidence="3 4">
    <name type="scientific">Streptomyces yaizuensis</name>
    <dbReference type="NCBI Taxonomy" id="2989713"/>
    <lineage>
        <taxon>Bacteria</taxon>
        <taxon>Bacillati</taxon>
        <taxon>Actinomycetota</taxon>
        <taxon>Actinomycetes</taxon>
        <taxon>Kitasatosporales</taxon>
        <taxon>Streptomycetaceae</taxon>
        <taxon>Streptomyces</taxon>
    </lineage>
</organism>
<evidence type="ECO:0000313" key="3">
    <source>
        <dbReference type="EMBL" id="GLF93832.1"/>
    </source>
</evidence>
<reference evidence="3 4" key="1">
    <citation type="submission" date="2022-10" db="EMBL/GenBank/DDBJ databases">
        <title>Draft genome sequence of Streptomyces sp. YSPA8.</title>
        <authorList>
            <person name="Moriuchi R."/>
            <person name="Dohra H."/>
            <person name="Yamamura H."/>
            <person name="Kodani S."/>
        </authorList>
    </citation>
    <scope>NUCLEOTIDE SEQUENCE [LARGE SCALE GENOMIC DNA]</scope>
    <source>
        <strain evidence="3 4">YSPA8</strain>
    </source>
</reference>
<keyword evidence="1" id="KW-0732">Signal</keyword>
<feature type="signal peptide" evidence="1">
    <location>
        <begin position="1"/>
        <end position="38"/>
    </location>
</feature>
<dbReference type="PANTHER" id="PTHR41533">
    <property type="entry name" value="L,D-TRANSPEPTIDASE HI_1667-RELATED"/>
    <property type="match status" value="1"/>
</dbReference>
<dbReference type="SUPFAM" id="SSF47090">
    <property type="entry name" value="PGBD-like"/>
    <property type="match status" value="2"/>
</dbReference>
<dbReference type="Proteomes" id="UP001291653">
    <property type="component" value="Unassembled WGS sequence"/>
</dbReference>
<proteinExistence type="predicted"/>
<evidence type="ECO:0000256" key="1">
    <source>
        <dbReference type="SAM" id="SignalP"/>
    </source>
</evidence>
<dbReference type="EMBL" id="BSBI01000002">
    <property type="protein sequence ID" value="GLF93832.1"/>
    <property type="molecule type" value="Genomic_DNA"/>
</dbReference>
<feature type="chain" id="PRO_5045867104" evidence="1">
    <location>
        <begin position="39"/>
        <end position="345"/>
    </location>
</feature>
<dbReference type="InterPro" id="IPR036365">
    <property type="entry name" value="PGBD-like_sf"/>
</dbReference>
<evidence type="ECO:0000313" key="4">
    <source>
        <dbReference type="Proteomes" id="UP001291653"/>
    </source>
</evidence>